<evidence type="ECO:0008006" key="4">
    <source>
        <dbReference type="Google" id="ProtNLM"/>
    </source>
</evidence>
<dbReference type="PANTHER" id="PTHR33170:SF40">
    <property type="entry name" value="OS04G0557100 PROTEIN"/>
    <property type="match status" value="1"/>
</dbReference>
<feature type="compositionally biased region" description="Basic and acidic residues" evidence="1">
    <location>
        <begin position="172"/>
        <end position="195"/>
    </location>
</feature>
<reference evidence="2" key="3">
    <citation type="submission" date="2021-05" db="UniProtKB">
        <authorList>
            <consortium name="EnsemblPlants"/>
        </authorList>
    </citation>
    <scope>IDENTIFICATION</scope>
    <source>
        <strain evidence="2">cv. B73</strain>
    </source>
</reference>
<name>A0A804QVT9_MAIZE</name>
<keyword evidence="3" id="KW-1185">Reference proteome</keyword>
<dbReference type="InParanoid" id="A0A804QVT9"/>
<dbReference type="Proteomes" id="UP000007305">
    <property type="component" value="Chromosome 8"/>
</dbReference>
<dbReference type="PANTHER" id="PTHR33170">
    <property type="entry name" value="DUF4283 DOMAIN-CONTAINING PROTEIN-RELATED"/>
    <property type="match status" value="1"/>
</dbReference>
<organism evidence="2 3">
    <name type="scientific">Zea mays</name>
    <name type="common">Maize</name>
    <dbReference type="NCBI Taxonomy" id="4577"/>
    <lineage>
        <taxon>Eukaryota</taxon>
        <taxon>Viridiplantae</taxon>
        <taxon>Streptophyta</taxon>
        <taxon>Embryophyta</taxon>
        <taxon>Tracheophyta</taxon>
        <taxon>Spermatophyta</taxon>
        <taxon>Magnoliopsida</taxon>
        <taxon>Liliopsida</taxon>
        <taxon>Poales</taxon>
        <taxon>Poaceae</taxon>
        <taxon>PACMAD clade</taxon>
        <taxon>Panicoideae</taxon>
        <taxon>Andropogonodae</taxon>
        <taxon>Andropogoneae</taxon>
        <taxon>Tripsacinae</taxon>
        <taxon>Zea</taxon>
    </lineage>
</organism>
<dbReference type="AlphaFoldDB" id="A0A804QVT9"/>
<reference evidence="3" key="1">
    <citation type="journal article" date="2009" name="Science">
        <title>The B73 maize genome: complexity, diversity, and dynamics.</title>
        <authorList>
            <person name="Schnable P.S."/>
            <person name="Ware D."/>
            <person name="Fulton R.S."/>
            <person name="Stein J.C."/>
            <person name="Wei F."/>
            <person name="Pasternak S."/>
            <person name="Liang C."/>
            <person name="Zhang J."/>
            <person name="Fulton L."/>
            <person name="Graves T.A."/>
            <person name="Minx P."/>
            <person name="Reily A.D."/>
            <person name="Courtney L."/>
            <person name="Kruchowski S.S."/>
            <person name="Tomlinson C."/>
            <person name="Strong C."/>
            <person name="Delehaunty K."/>
            <person name="Fronick C."/>
            <person name="Courtney B."/>
            <person name="Rock S.M."/>
            <person name="Belter E."/>
            <person name="Du F."/>
            <person name="Kim K."/>
            <person name="Abbott R.M."/>
            <person name="Cotton M."/>
            <person name="Levy A."/>
            <person name="Marchetto P."/>
            <person name="Ochoa K."/>
            <person name="Jackson S.M."/>
            <person name="Gillam B."/>
            <person name="Chen W."/>
            <person name="Yan L."/>
            <person name="Higginbotham J."/>
            <person name="Cardenas M."/>
            <person name="Waligorski J."/>
            <person name="Applebaum E."/>
            <person name="Phelps L."/>
            <person name="Falcone J."/>
            <person name="Kanchi K."/>
            <person name="Thane T."/>
            <person name="Scimone A."/>
            <person name="Thane N."/>
            <person name="Henke J."/>
            <person name="Wang T."/>
            <person name="Ruppert J."/>
            <person name="Shah N."/>
            <person name="Rotter K."/>
            <person name="Hodges J."/>
            <person name="Ingenthron E."/>
            <person name="Cordes M."/>
            <person name="Kohlberg S."/>
            <person name="Sgro J."/>
            <person name="Delgado B."/>
            <person name="Mead K."/>
            <person name="Chinwalla A."/>
            <person name="Leonard S."/>
            <person name="Crouse K."/>
            <person name="Collura K."/>
            <person name="Kudrna D."/>
            <person name="Currie J."/>
            <person name="He R."/>
            <person name="Angelova A."/>
            <person name="Rajasekar S."/>
            <person name="Mueller T."/>
            <person name="Lomeli R."/>
            <person name="Scara G."/>
            <person name="Ko A."/>
            <person name="Delaney K."/>
            <person name="Wissotski M."/>
            <person name="Lopez G."/>
            <person name="Campos D."/>
            <person name="Braidotti M."/>
            <person name="Ashley E."/>
            <person name="Golser W."/>
            <person name="Kim H."/>
            <person name="Lee S."/>
            <person name="Lin J."/>
            <person name="Dujmic Z."/>
            <person name="Kim W."/>
            <person name="Talag J."/>
            <person name="Zuccolo A."/>
            <person name="Fan C."/>
            <person name="Sebastian A."/>
            <person name="Kramer M."/>
            <person name="Spiegel L."/>
            <person name="Nascimento L."/>
            <person name="Zutavern T."/>
            <person name="Miller B."/>
            <person name="Ambroise C."/>
            <person name="Muller S."/>
            <person name="Spooner W."/>
            <person name="Narechania A."/>
            <person name="Ren L."/>
            <person name="Wei S."/>
            <person name="Kumari S."/>
            <person name="Faga B."/>
            <person name="Levy M.J."/>
            <person name="McMahan L."/>
            <person name="Van Buren P."/>
            <person name="Vaughn M.W."/>
            <person name="Ying K."/>
            <person name="Yeh C.-T."/>
            <person name="Emrich S.J."/>
            <person name="Jia Y."/>
            <person name="Kalyanaraman A."/>
            <person name="Hsia A.-P."/>
            <person name="Barbazuk W.B."/>
            <person name="Baucom R.S."/>
            <person name="Brutnell T.P."/>
            <person name="Carpita N.C."/>
            <person name="Chaparro C."/>
            <person name="Chia J.-M."/>
            <person name="Deragon J.-M."/>
            <person name="Estill J.C."/>
            <person name="Fu Y."/>
            <person name="Jeddeloh J.A."/>
            <person name="Han Y."/>
            <person name="Lee H."/>
            <person name="Li P."/>
            <person name="Lisch D.R."/>
            <person name="Liu S."/>
            <person name="Liu Z."/>
            <person name="Nagel D.H."/>
            <person name="McCann M.C."/>
            <person name="SanMiguel P."/>
            <person name="Myers A.M."/>
            <person name="Nettleton D."/>
            <person name="Nguyen J."/>
            <person name="Penning B.W."/>
            <person name="Ponnala L."/>
            <person name="Schneider K.L."/>
            <person name="Schwartz D.C."/>
            <person name="Sharma A."/>
            <person name="Soderlund C."/>
            <person name="Springer N.M."/>
            <person name="Sun Q."/>
            <person name="Wang H."/>
            <person name="Waterman M."/>
            <person name="Westerman R."/>
            <person name="Wolfgruber T.K."/>
            <person name="Yang L."/>
            <person name="Yu Y."/>
            <person name="Zhang L."/>
            <person name="Zhou S."/>
            <person name="Zhu Q."/>
            <person name="Bennetzen J.L."/>
            <person name="Dawe R.K."/>
            <person name="Jiang J."/>
            <person name="Jiang N."/>
            <person name="Presting G.G."/>
            <person name="Wessler S.R."/>
            <person name="Aluru S."/>
            <person name="Martienssen R.A."/>
            <person name="Clifton S.W."/>
            <person name="McCombie W.R."/>
            <person name="Wing R.A."/>
            <person name="Wilson R.K."/>
        </authorList>
    </citation>
    <scope>NUCLEOTIDE SEQUENCE [LARGE SCALE GENOMIC DNA]</scope>
    <source>
        <strain evidence="3">cv. B73</strain>
    </source>
</reference>
<proteinExistence type="predicted"/>
<protein>
    <recommendedName>
        <fullName evidence="4">DUF4283 domain-containing protein</fullName>
    </recommendedName>
</protein>
<dbReference type="EnsemblPlants" id="Zm00001eb357400_T001">
    <property type="protein sequence ID" value="Zm00001eb357400_P001"/>
    <property type="gene ID" value="Zm00001eb357400"/>
</dbReference>
<evidence type="ECO:0000313" key="3">
    <source>
        <dbReference type="Proteomes" id="UP000007305"/>
    </source>
</evidence>
<feature type="region of interest" description="Disordered" evidence="1">
    <location>
        <begin position="156"/>
        <end position="207"/>
    </location>
</feature>
<reference evidence="2" key="2">
    <citation type="submission" date="2019-07" db="EMBL/GenBank/DDBJ databases">
        <authorList>
            <person name="Seetharam A."/>
            <person name="Woodhouse M."/>
            <person name="Cannon E."/>
        </authorList>
    </citation>
    <scope>NUCLEOTIDE SEQUENCE [LARGE SCALE GENOMIC DNA]</scope>
    <source>
        <strain evidence="2">cv. B73</strain>
    </source>
</reference>
<sequence length="222" mass="25121">MDGLGFFHIPHGPISTTKNEKNMALIKVIGGALQQADLVAHLQRLVPRKFEWDVQLHAPNTWVTSFPSKVELKRTVNFSSVDLKNGLVLKFEEFEEEYFGEELPCVWMRVLNLPKVLRTYEVLWAIGTMIGATTKIDVVIDTRWFELQLQIESTSSSSGTKTIEEDNGNANDDDHEKGNDSEMKDGEADAKDHKSSQSNVSFQLKEQGPLKDNMLMMVPLRI</sequence>
<evidence type="ECO:0000256" key="1">
    <source>
        <dbReference type="SAM" id="MobiDB-lite"/>
    </source>
</evidence>
<evidence type="ECO:0000313" key="2">
    <source>
        <dbReference type="EnsemblPlants" id="Zm00001eb357400_P001"/>
    </source>
</evidence>
<accession>A0A804QVT9</accession>
<dbReference type="Gramene" id="Zm00001eb357400_T001">
    <property type="protein sequence ID" value="Zm00001eb357400_P001"/>
    <property type="gene ID" value="Zm00001eb357400"/>
</dbReference>